<evidence type="ECO:0000256" key="7">
    <source>
        <dbReference type="ARBA" id="ARBA00023237"/>
    </source>
</evidence>
<comment type="subcellular location">
    <subcellularLocation>
        <location evidence="1">Cell outer membrane</location>
        <topology evidence="1">Multi-pass membrane protein</topology>
    </subcellularLocation>
</comment>
<dbReference type="Gene3D" id="2.170.130.10">
    <property type="entry name" value="TonB-dependent receptor, plug domain"/>
    <property type="match status" value="1"/>
</dbReference>
<evidence type="ECO:0000256" key="2">
    <source>
        <dbReference type="ARBA" id="ARBA00022448"/>
    </source>
</evidence>
<evidence type="ECO:0000313" key="9">
    <source>
        <dbReference type="EMBL" id="GGH65882.1"/>
    </source>
</evidence>
<keyword evidence="2" id="KW-0813">Transport</keyword>
<evidence type="ECO:0000256" key="5">
    <source>
        <dbReference type="ARBA" id="ARBA00022729"/>
    </source>
</evidence>
<feature type="domain" description="TonB-dependent receptor plug" evidence="8">
    <location>
        <begin position="221"/>
        <end position="366"/>
    </location>
</feature>
<dbReference type="EMBL" id="BMIB01000002">
    <property type="protein sequence ID" value="GGH65882.1"/>
    <property type="molecule type" value="Genomic_DNA"/>
</dbReference>
<evidence type="ECO:0000256" key="3">
    <source>
        <dbReference type="ARBA" id="ARBA00022452"/>
    </source>
</evidence>
<gene>
    <name evidence="9" type="ORF">GCM10011379_19490</name>
</gene>
<dbReference type="GO" id="GO:0009279">
    <property type="term" value="C:cell outer membrane"/>
    <property type="evidence" value="ECO:0007669"/>
    <property type="project" value="UniProtKB-SubCell"/>
</dbReference>
<dbReference type="InterPro" id="IPR012910">
    <property type="entry name" value="Plug_dom"/>
</dbReference>
<dbReference type="Pfam" id="PF07715">
    <property type="entry name" value="Plug"/>
    <property type="match status" value="1"/>
</dbReference>
<accession>A0A917IXM1</accession>
<dbReference type="InterPro" id="IPR008969">
    <property type="entry name" value="CarboxyPept-like_regulatory"/>
</dbReference>
<dbReference type="Proteomes" id="UP000627292">
    <property type="component" value="Unassembled WGS sequence"/>
</dbReference>
<keyword evidence="4" id="KW-0812">Transmembrane</keyword>
<dbReference type="AlphaFoldDB" id="A0A917IXM1"/>
<keyword evidence="10" id="KW-1185">Reference proteome</keyword>
<reference evidence="9" key="2">
    <citation type="submission" date="2020-09" db="EMBL/GenBank/DDBJ databases">
        <authorList>
            <person name="Sun Q."/>
            <person name="Zhou Y."/>
        </authorList>
    </citation>
    <scope>NUCLEOTIDE SEQUENCE</scope>
    <source>
        <strain evidence="9">CGMCC 1.15290</strain>
    </source>
</reference>
<evidence type="ECO:0000256" key="1">
    <source>
        <dbReference type="ARBA" id="ARBA00004571"/>
    </source>
</evidence>
<protein>
    <submittedName>
        <fullName evidence="9">TonB-dependent receptor</fullName>
    </submittedName>
</protein>
<evidence type="ECO:0000256" key="4">
    <source>
        <dbReference type="ARBA" id="ARBA00022692"/>
    </source>
</evidence>
<evidence type="ECO:0000313" key="10">
    <source>
        <dbReference type="Proteomes" id="UP000627292"/>
    </source>
</evidence>
<dbReference type="InterPro" id="IPR036942">
    <property type="entry name" value="Beta-barrel_TonB_sf"/>
</dbReference>
<dbReference type="GO" id="GO:0044718">
    <property type="term" value="P:siderophore transmembrane transport"/>
    <property type="evidence" value="ECO:0007669"/>
    <property type="project" value="TreeGrafter"/>
</dbReference>
<keyword evidence="7" id="KW-0998">Cell outer membrane</keyword>
<proteinExistence type="predicted"/>
<keyword evidence="6" id="KW-0472">Membrane</keyword>
<dbReference type="PANTHER" id="PTHR30069">
    <property type="entry name" value="TONB-DEPENDENT OUTER MEMBRANE RECEPTOR"/>
    <property type="match status" value="1"/>
</dbReference>
<keyword evidence="5" id="KW-0732">Signal</keyword>
<dbReference type="Gene3D" id="2.40.170.20">
    <property type="entry name" value="TonB-dependent receptor, beta-barrel domain"/>
    <property type="match status" value="1"/>
</dbReference>
<organism evidence="9 10">
    <name type="scientific">Filimonas zeae</name>
    <dbReference type="NCBI Taxonomy" id="1737353"/>
    <lineage>
        <taxon>Bacteria</taxon>
        <taxon>Pseudomonadati</taxon>
        <taxon>Bacteroidota</taxon>
        <taxon>Chitinophagia</taxon>
        <taxon>Chitinophagales</taxon>
        <taxon>Chitinophagaceae</taxon>
        <taxon>Filimonas</taxon>
    </lineage>
</organism>
<dbReference type="SUPFAM" id="SSF49464">
    <property type="entry name" value="Carboxypeptidase regulatory domain-like"/>
    <property type="match status" value="1"/>
</dbReference>
<name>A0A917IXM1_9BACT</name>
<dbReference type="Gene3D" id="3.55.50.30">
    <property type="match status" value="1"/>
</dbReference>
<dbReference type="Gene3D" id="2.60.40.1120">
    <property type="entry name" value="Carboxypeptidase-like, regulatory domain"/>
    <property type="match status" value="1"/>
</dbReference>
<sequence>MLLLAACWCFLQAGAQLTGKQTLSFTIENGWQLDKVLMELSRQSGVNIAFNPMELKQVAVKPQSFTATSLETILNKILGATPFTWQLQNSRLVVFRRLAKPVTSATDQLLHNQQVPAVKASYAVSGVVRNEEGKPLMAATIWLPQWNQYYITDAAGRFYITVKAAESLVLEAVYVGYKPVAIELSGVTNDTLLPDIQLKEVSLRLKDIAVTAGRNFEGSSNSSFIISREVIEQTPALSLNDLLGQLPNKMVPSPSLQNVQNLNLRSVFQAGDKNPFQLNNAFGIAIVMDGNVISNNLNMQSYNPGMSGVGSSFVKSGNGYGLSGSGTTSYTGDYTYGGIDLRQIAPDNIESIEVVAGVASAKYGDLSDGAVIIERQAGVSKGNVRMQLRDNATSYSFSKGFRLSEKAGVLSTSLGYVSSYADARDKLKAYRRMNSNVSYTNYLGKAKRLKMTAIADYSRNLDGIRQDPDDLTATRVKFDSWNGSLAGRFNYRVNGGFIKDVSVNLRYSHSHQYSYREEFINNSFVLYTHATETGMHEGIYDKGIYTAVSIIDGRPVNITGTVDVAAAFRTGRVTHALSMGASYNWGKNMGKGQVVEPGMPRTLAANSTTSLSAGRAERYYDFSRVIAQKDMGLYAEDIFKVRVHNRYLNVRSGIRLDVQNGFLSASPRINTSYELSRRLRVGLAYGIFFKSPALAQRYPGPVFNEIMVANFYNGKVEESQSLIYLYRFNPVNNQLRSSRNQTLEFSSQYRHKGFSVGMNAYAKWADNGITTVTQRQIQEVPVYSAQYQPGAKPVLTQTGTRKHNLQYYAFANTLTSNSQGVELMGTSPQVKAMATSFSLSAGFTRTHYFDRAPSYSSVTQDGPTLTIPTFGYMGLYPPREYTTYFSSGRFTSVTHVPRISLILQFTAECMIMQKTVRAASQGIPYAYYNNAQEYIPITKFNPADPMYGHLYKPESELNDQNVPRMVMNYHLTVGKEIRKKFRVSFNVYNVFNYQPYYITSSGTYQYPNTAPTFGAELSVKL</sequence>
<evidence type="ECO:0000259" key="8">
    <source>
        <dbReference type="Pfam" id="PF07715"/>
    </source>
</evidence>
<dbReference type="Pfam" id="PF13715">
    <property type="entry name" value="CarbopepD_reg_2"/>
    <property type="match status" value="1"/>
</dbReference>
<dbReference type="GO" id="GO:0015344">
    <property type="term" value="F:siderophore uptake transmembrane transporter activity"/>
    <property type="evidence" value="ECO:0007669"/>
    <property type="project" value="TreeGrafter"/>
</dbReference>
<keyword evidence="3" id="KW-1134">Transmembrane beta strand</keyword>
<dbReference type="InterPro" id="IPR037066">
    <property type="entry name" value="Plug_dom_sf"/>
</dbReference>
<reference evidence="9" key="1">
    <citation type="journal article" date="2014" name="Int. J. Syst. Evol. Microbiol.">
        <title>Complete genome sequence of Corynebacterium casei LMG S-19264T (=DSM 44701T), isolated from a smear-ripened cheese.</title>
        <authorList>
            <consortium name="US DOE Joint Genome Institute (JGI-PGF)"/>
            <person name="Walter F."/>
            <person name="Albersmeier A."/>
            <person name="Kalinowski J."/>
            <person name="Ruckert C."/>
        </authorList>
    </citation>
    <scope>NUCLEOTIDE SEQUENCE</scope>
    <source>
        <strain evidence="9">CGMCC 1.15290</strain>
    </source>
</reference>
<keyword evidence="9" id="KW-0675">Receptor</keyword>
<dbReference type="PANTHER" id="PTHR30069:SF29">
    <property type="entry name" value="HEMOGLOBIN AND HEMOGLOBIN-HAPTOGLOBIN-BINDING PROTEIN 1-RELATED"/>
    <property type="match status" value="1"/>
</dbReference>
<dbReference type="InterPro" id="IPR039426">
    <property type="entry name" value="TonB-dep_rcpt-like"/>
</dbReference>
<dbReference type="SUPFAM" id="SSF56935">
    <property type="entry name" value="Porins"/>
    <property type="match status" value="1"/>
</dbReference>
<evidence type="ECO:0000256" key="6">
    <source>
        <dbReference type="ARBA" id="ARBA00023136"/>
    </source>
</evidence>
<comment type="caution">
    <text evidence="9">The sequence shown here is derived from an EMBL/GenBank/DDBJ whole genome shotgun (WGS) entry which is preliminary data.</text>
</comment>